<dbReference type="RefSeq" id="WP_185088960.1">
    <property type="nucleotide sequence ID" value="NZ_JACHJB010000003.1"/>
</dbReference>
<dbReference type="Proteomes" id="UP000583800">
    <property type="component" value="Unassembled WGS sequence"/>
</dbReference>
<dbReference type="AlphaFoldDB" id="A0A7X0EZK4"/>
<comment type="caution">
    <text evidence="1">The sequence shown here is derived from an EMBL/GenBank/DDBJ whole genome shotgun (WGS) entry which is preliminary data.</text>
</comment>
<sequence length="132" mass="14454">MAIYATRILGFTVAEICIALSMGCGQQAHWYPIESAVVGADGRTITAIILTSEPAPDGTSCQVVTSKQVSETSNQVVIGVEARNECEPRFPWEEGIATLSIGYQREVRFDLKNPLNGRQIIDRATQQVVPRF</sequence>
<name>A0A7X0EZK4_9ACTN</name>
<accession>A0A7X0EZK4</accession>
<protein>
    <submittedName>
        <fullName evidence="1">Uncharacterized protein</fullName>
    </submittedName>
</protein>
<organism evidence="1 2">
    <name type="scientific">Nonomuraea muscovyensis</name>
    <dbReference type="NCBI Taxonomy" id="1124761"/>
    <lineage>
        <taxon>Bacteria</taxon>
        <taxon>Bacillati</taxon>
        <taxon>Actinomycetota</taxon>
        <taxon>Actinomycetes</taxon>
        <taxon>Streptosporangiales</taxon>
        <taxon>Streptosporangiaceae</taxon>
        <taxon>Nonomuraea</taxon>
    </lineage>
</organism>
<evidence type="ECO:0000313" key="2">
    <source>
        <dbReference type="Proteomes" id="UP000583800"/>
    </source>
</evidence>
<keyword evidence="2" id="KW-1185">Reference proteome</keyword>
<evidence type="ECO:0000313" key="1">
    <source>
        <dbReference type="EMBL" id="MBB6349908.1"/>
    </source>
</evidence>
<gene>
    <name evidence="1" type="ORF">FHU36_006480</name>
</gene>
<proteinExistence type="predicted"/>
<dbReference type="EMBL" id="JACHJB010000003">
    <property type="protein sequence ID" value="MBB6349908.1"/>
    <property type="molecule type" value="Genomic_DNA"/>
</dbReference>
<reference evidence="1 2" key="1">
    <citation type="submission" date="2020-08" db="EMBL/GenBank/DDBJ databases">
        <title>Sequencing the genomes of 1000 actinobacteria strains.</title>
        <authorList>
            <person name="Klenk H.-P."/>
        </authorList>
    </citation>
    <scope>NUCLEOTIDE SEQUENCE [LARGE SCALE GENOMIC DNA]</scope>
    <source>
        <strain evidence="1 2">DSM 45913</strain>
    </source>
</reference>